<dbReference type="EMBL" id="CAWVOK010000014">
    <property type="protein sequence ID" value="CAK8162790.1"/>
    <property type="molecule type" value="Genomic_DNA"/>
</dbReference>
<reference evidence="1 2" key="1">
    <citation type="submission" date="2024-01" db="EMBL/GenBank/DDBJ databases">
        <authorList>
            <person name="Kunselman E."/>
        </authorList>
    </citation>
    <scope>NUCLEOTIDE SEQUENCE [LARGE SCALE GENOMIC DNA]</scope>
    <source>
        <strain evidence="1">2 abalone samples</strain>
    </source>
</reference>
<evidence type="ECO:0000313" key="1">
    <source>
        <dbReference type="EMBL" id="CAK8162790.1"/>
    </source>
</evidence>
<accession>A0ABP0EVB0</accession>
<gene>
    <name evidence="1" type="ORF">CAXC1_220064</name>
</gene>
<protein>
    <recommendedName>
        <fullName evidence="3">Transposase</fullName>
    </recommendedName>
</protein>
<name>A0ABP0EVB0_9RICK</name>
<organism evidence="1 2">
    <name type="scientific">Candidatus Xenohaliotis californiensis</name>
    <dbReference type="NCBI Taxonomy" id="84677"/>
    <lineage>
        <taxon>Bacteria</taxon>
        <taxon>Pseudomonadati</taxon>
        <taxon>Pseudomonadota</taxon>
        <taxon>Alphaproteobacteria</taxon>
        <taxon>Rickettsiales</taxon>
        <taxon>Anaplasmataceae</taxon>
        <taxon>Candidatus Xenohaliotis</taxon>
    </lineage>
</organism>
<comment type="caution">
    <text evidence="1">The sequence shown here is derived from an EMBL/GenBank/DDBJ whole genome shotgun (WGS) entry which is preliminary data.</text>
</comment>
<dbReference type="Proteomes" id="UP001314181">
    <property type="component" value="Unassembled WGS sequence"/>
</dbReference>
<keyword evidence="2" id="KW-1185">Reference proteome</keyword>
<dbReference type="RefSeq" id="WP_338363816.1">
    <property type="nucleotide sequence ID" value="NZ_CAWVOK010000014.1"/>
</dbReference>
<evidence type="ECO:0008006" key="3">
    <source>
        <dbReference type="Google" id="ProtNLM"/>
    </source>
</evidence>
<evidence type="ECO:0000313" key="2">
    <source>
        <dbReference type="Proteomes" id="UP001314181"/>
    </source>
</evidence>
<proteinExistence type="predicted"/>
<sequence length="57" mass="6311">MDSNQILESFKGKVLSGFDASNKLLNFINAAIESVKIEIKTTINKILESIHLTSSMK</sequence>